<dbReference type="InterPro" id="IPR021151">
    <property type="entry name" value="GINS_A"/>
</dbReference>
<evidence type="ECO:0000259" key="7">
    <source>
        <dbReference type="Pfam" id="PF05916"/>
    </source>
</evidence>
<evidence type="ECO:0000256" key="2">
    <source>
        <dbReference type="ARBA" id="ARBA00006343"/>
    </source>
</evidence>
<dbReference type="Gene3D" id="1.20.58.2050">
    <property type="match status" value="1"/>
</dbReference>
<sequence length="179" mass="19636">MSTYYDIDAILTDAQKLPCTFEFEGPGLGFLEGNVGEDIKPGTRVELPLWLGEFLAVPTGAGAAPLATLDVPAALSQRVVNALKADPKTVELRSQAQHFYNLGARIMELFEGEEMIDVLTNTFRKRAAEIADHAHNARGAVGEAVDFLRGLDETERQLFRAAHDNAKAVRQWLANNKQT</sequence>
<dbReference type="Pfam" id="PF05916">
    <property type="entry name" value="Sld5"/>
    <property type="match status" value="1"/>
</dbReference>
<dbReference type="Proteomes" id="UP000606974">
    <property type="component" value="Unassembled WGS sequence"/>
</dbReference>
<dbReference type="CDD" id="cd21693">
    <property type="entry name" value="GINS_B_Psf3"/>
    <property type="match status" value="1"/>
</dbReference>
<dbReference type="InterPro" id="IPR038437">
    <property type="entry name" value="GINS_Psf3_sf"/>
</dbReference>
<comment type="subunit">
    <text evidence="6">Component of the GINS complex.</text>
</comment>
<comment type="function">
    <text evidence="6">The GINS complex plays an essential role in the initiation of DNA replication.</text>
</comment>
<dbReference type="SUPFAM" id="SSF160059">
    <property type="entry name" value="PriA/YqbF domain"/>
    <property type="match status" value="1"/>
</dbReference>
<dbReference type="CDD" id="cd11713">
    <property type="entry name" value="GINS_A_psf3"/>
    <property type="match status" value="1"/>
</dbReference>
<evidence type="ECO:0000256" key="1">
    <source>
        <dbReference type="ARBA" id="ARBA00004123"/>
    </source>
</evidence>
<protein>
    <recommendedName>
        <fullName evidence="3 6">DNA replication complex GINS protein PSF3</fullName>
    </recommendedName>
</protein>
<dbReference type="InterPro" id="IPR055221">
    <property type="entry name" value="PSF3_N"/>
</dbReference>
<accession>A0A8H7A8B6</accession>
<reference evidence="9" key="1">
    <citation type="submission" date="2020-02" db="EMBL/GenBank/DDBJ databases">
        <authorList>
            <person name="Palmer J.M."/>
        </authorList>
    </citation>
    <scope>NUCLEOTIDE SEQUENCE</scope>
    <source>
        <strain evidence="9">EPUS1.4</strain>
        <tissue evidence="9">Thallus</tissue>
    </source>
</reference>
<keyword evidence="4 6" id="KW-0235">DNA replication</keyword>
<dbReference type="InterPro" id="IPR036224">
    <property type="entry name" value="GINS_bundle-like_dom_sf"/>
</dbReference>
<comment type="similarity">
    <text evidence="2 6">Belongs to the GINS3/PSF3 family.</text>
</comment>
<keyword evidence="10" id="KW-1185">Reference proteome</keyword>
<dbReference type="PANTHER" id="PTHR22768:SF0">
    <property type="entry name" value="DNA REPLICATION COMPLEX GINS PROTEIN PSF3"/>
    <property type="match status" value="1"/>
</dbReference>
<dbReference type="GO" id="GO:0000811">
    <property type="term" value="C:GINS complex"/>
    <property type="evidence" value="ECO:0007669"/>
    <property type="project" value="UniProtKB-UniRule"/>
</dbReference>
<dbReference type="SUPFAM" id="SSF158573">
    <property type="entry name" value="GINS helical bundle-like"/>
    <property type="match status" value="1"/>
</dbReference>
<dbReference type="InterPro" id="IPR010492">
    <property type="entry name" value="GINS_Psf3"/>
</dbReference>
<comment type="caution">
    <text evidence="9">The sequence shown here is derived from an EMBL/GenBank/DDBJ whole genome shotgun (WGS) entry which is preliminary data.</text>
</comment>
<dbReference type="Pfam" id="PF22466">
    <property type="entry name" value="PSF3_N"/>
    <property type="match status" value="1"/>
</dbReference>
<comment type="subcellular location">
    <subcellularLocation>
        <location evidence="1 6">Nucleus</location>
    </subcellularLocation>
</comment>
<dbReference type="OrthoDB" id="10251744at2759"/>
<evidence type="ECO:0000256" key="4">
    <source>
        <dbReference type="ARBA" id="ARBA00022705"/>
    </source>
</evidence>
<proteinExistence type="inferred from homology"/>
<evidence type="ECO:0000256" key="5">
    <source>
        <dbReference type="ARBA" id="ARBA00023242"/>
    </source>
</evidence>
<name>A0A8H7A8B6_9EURO</name>
<dbReference type="GO" id="GO:1902975">
    <property type="term" value="P:mitotic DNA replication initiation"/>
    <property type="evidence" value="ECO:0007669"/>
    <property type="project" value="TreeGrafter"/>
</dbReference>
<feature type="domain" description="GINS subunit" evidence="7">
    <location>
        <begin position="75"/>
        <end position="173"/>
    </location>
</feature>
<evidence type="ECO:0000259" key="8">
    <source>
        <dbReference type="Pfam" id="PF22466"/>
    </source>
</evidence>
<dbReference type="EMBL" id="JAACFV010000154">
    <property type="protein sequence ID" value="KAF7503978.1"/>
    <property type="molecule type" value="Genomic_DNA"/>
</dbReference>
<evidence type="ECO:0000313" key="10">
    <source>
        <dbReference type="Proteomes" id="UP000606974"/>
    </source>
</evidence>
<organism evidence="9 10">
    <name type="scientific">Endocarpon pusillum</name>
    <dbReference type="NCBI Taxonomy" id="364733"/>
    <lineage>
        <taxon>Eukaryota</taxon>
        <taxon>Fungi</taxon>
        <taxon>Dikarya</taxon>
        <taxon>Ascomycota</taxon>
        <taxon>Pezizomycotina</taxon>
        <taxon>Eurotiomycetes</taxon>
        <taxon>Chaetothyriomycetidae</taxon>
        <taxon>Verrucariales</taxon>
        <taxon>Verrucariaceae</taxon>
        <taxon>Endocarpon</taxon>
    </lineage>
</organism>
<evidence type="ECO:0000256" key="3">
    <source>
        <dbReference type="ARBA" id="ARBA00015140"/>
    </source>
</evidence>
<keyword evidence="5 6" id="KW-0539">Nucleus</keyword>
<evidence type="ECO:0000256" key="6">
    <source>
        <dbReference type="RuleBase" id="RU367161"/>
    </source>
</evidence>
<dbReference type="PANTHER" id="PTHR22768">
    <property type="entry name" value="DNA REPLICATION COMPLEX GINS PROTEIN PSF3"/>
    <property type="match status" value="1"/>
</dbReference>
<evidence type="ECO:0000313" key="9">
    <source>
        <dbReference type="EMBL" id="KAF7503978.1"/>
    </source>
</evidence>
<dbReference type="AlphaFoldDB" id="A0A8H7A8B6"/>
<feature type="domain" description="DNA replication complex GINS protein PSF3 N-terminal" evidence="8">
    <location>
        <begin position="5"/>
        <end position="57"/>
    </location>
</feature>
<gene>
    <name evidence="9" type="primary">PSF3</name>
    <name evidence="9" type="ORF">GJ744_002952</name>
</gene>